<dbReference type="EMBL" id="JAPJZI010000001">
    <property type="protein sequence ID" value="MDA5400474.1"/>
    <property type="molecule type" value="Genomic_DNA"/>
</dbReference>
<organism evidence="1 2">
    <name type="scientific">Hoeflea prorocentri</name>
    <dbReference type="NCBI Taxonomy" id="1922333"/>
    <lineage>
        <taxon>Bacteria</taxon>
        <taxon>Pseudomonadati</taxon>
        <taxon>Pseudomonadota</taxon>
        <taxon>Alphaproteobacteria</taxon>
        <taxon>Hyphomicrobiales</taxon>
        <taxon>Rhizobiaceae</taxon>
        <taxon>Hoeflea</taxon>
    </lineage>
</organism>
<reference evidence="1" key="1">
    <citation type="submission" date="2022-11" db="EMBL/GenBank/DDBJ databases">
        <title>Draft genome sequence of Hoeflea poritis E7-10 and Hoeflea prorocentri PM5-8, separated from scleractinian coral Porites lutea and marine dinoflagellate.</title>
        <authorList>
            <person name="Zhang G."/>
            <person name="Wei Q."/>
            <person name="Cai L."/>
        </authorList>
    </citation>
    <scope>NUCLEOTIDE SEQUENCE</scope>
    <source>
        <strain evidence="1">PM5-8</strain>
    </source>
</reference>
<dbReference type="AlphaFoldDB" id="A0A9X3UL75"/>
<gene>
    <name evidence="1" type="ORF">OQ273_18000</name>
</gene>
<keyword evidence="2" id="KW-1185">Reference proteome</keyword>
<accession>A0A9X3UL75</accession>
<comment type="caution">
    <text evidence="1">The sequence shown here is derived from an EMBL/GenBank/DDBJ whole genome shotgun (WGS) entry which is preliminary data.</text>
</comment>
<protein>
    <submittedName>
        <fullName evidence="1">Uncharacterized protein</fullName>
    </submittedName>
</protein>
<name>A0A9X3UL75_9HYPH</name>
<evidence type="ECO:0000313" key="2">
    <source>
        <dbReference type="Proteomes" id="UP001151234"/>
    </source>
</evidence>
<evidence type="ECO:0000313" key="1">
    <source>
        <dbReference type="EMBL" id="MDA5400474.1"/>
    </source>
</evidence>
<dbReference type="RefSeq" id="WP_267992065.1">
    <property type="nucleotide sequence ID" value="NZ_JAPJZI010000001.1"/>
</dbReference>
<proteinExistence type="predicted"/>
<dbReference type="Proteomes" id="UP001151234">
    <property type="component" value="Unassembled WGS sequence"/>
</dbReference>
<sequence length="67" mass="7212">MTVKTWLKSYPEGTPAVIDALARCSVGGLLKKASHGMASIRLMATNHLADRVKPGLRRLYPFVSAAS</sequence>